<organism evidence="12 13">
    <name type="scientific">Actinoplanes italicus</name>
    <dbReference type="NCBI Taxonomy" id="113567"/>
    <lineage>
        <taxon>Bacteria</taxon>
        <taxon>Bacillati</taxon>
        <taxon>Actinomycetota</taxon>
        <taxon>Actinomycetes</taxon>
        <taxon>Micromonosporales</taxon>
        <taxon>Micromonosporaceae</taxon>
        <taxon>Actinoplanes</taxon>
    </lineage>
</organism>
<keyword evidence="5 12" id="KW-0418">Kinase</keyword>
<keyword evidence="13" id="KW-1185">Reference proteome</keyword>
<evidence type="ECO:0000313" key="12">
    <source>
        <dbReference type="EMBL" id="PRX21957.1"/>
    </source>
</evidence>
<dbReference type="InterPro" id="IPR000719">
    <property type="entry name" value="Prot_kinase_dom"/>
</dbReference>
<evidence type="ECO:0000256" key="8">
    <source>
        <dbReference type="ARBA" id="ARBA00048679"/>
    </source>
</evidence>
<dbReference type="EMBL" id="PVMZ01000005">
    <property type="protein sequence ID" value="PRX21957.1"/>
    <property type="molecule type" value="Genomic_DNA"/>
</dbReference>
<evidence type="ECO:0000256" key="4">
    <source>
        <dbReference type="ARBA" id="ARBA00022741"/>
    </source>
</evidence>
<dbReference type="RefSeq" id="WP_106318484.1">
    <property type="nucleotide sequence ID" value="NZ_BOMO01000036.1"/>
</dbReference>
<dbReference type="InterPro" id="IPR008266">
    <property type="entry name" value="Tyr_kinase_AS"/>
</dbReference>
<sequence>MGPRVLNDRYDLRSPLGRGGTAEVWLGVDRWLGRTVAVKLLHEDLRADPTLATRFEREARTVAGLSHPNIVAVHDVGDDDGVLYLVMEFVEGHSLARRLAGGPMSVTEAVVVAVQVCSALEAAAEAGVVHRDVTPANILLTADGRVKVCDFGLARLSGTARGSLSSPTQMIGTCTFMAPEQVTGGTVDARTDLYGLGCVLYAMLTGMPPFIGDSPMEIAWQHVEDTAPPASARRDGIPADLDRLVTGLLAKYPADRPSTPGEVLTALERLSPRPDSGGRPQLRPVALAFAGVTVVAAVTAALIGAAGPQRPGPQAAPTVSPASPTAGPGSPSVSAPASLPAAPVTPSATPAVEPTVTAACRTRGNQGAGNGRKAGHRVCPPGARG</sequence>
<dbReference type="EC" id="2.7.11.1" evidence="1"/>
<protein>
    <recommendedName>
        <fullName evidence="1">non-specific serine/threonine protein kinase</fullName>
        <ecNumber evidence="1">2.7.11.1</ecNumber>
    </recommendedName>
</protein>
<evidence type="ECO:0000256" key="9">
    <source>
        <dbReference type="PROSITE-ProRule" id="PRU10141"/>
    </source>
</evidence>
<dbReference type="InterPro" id="IPR017441">
    <property type="entry name" value="Protein_kinase_ATP_BS"/>
</dbReference>
<dbReference type="GO" id="GO:0004674">
    <property type="term" value="F:protein serine/threonine kinase activity"/>
    <property type="evidence" value="ECO:0007669"/>
    <property type="project" value="UniProtKB-KW"/>
</dbReference>
<evidence type="ECO:0000256" key="1">
    <source>
        <dbReference type="ARBA" id="ARBA00012513"/>
    </source>
</evidence>
<keyword evidence="2 12" id="KW-0723">Serine/threonine-protein kinase</keyword>
<dbReference type="CDD" id="cd14014">
    <property type="entry name" value="STKc_PknB_like"/>
    <property type="match status" value="1"/>
</dbReference>
<dbReference type="PANTHER" id="PTHR43289:SF6">
    <property type="entry name" value="SERINE_THREONINE-PROTEIN KINASE NEKL-3"/>
    <property type="match status" value="1"/>
</dbReference>
<dbReference type="Gene3D" id="1.10.510.10">
    <property type="entry name" value="Transferase(Phosphotransferase) domain 1"/>
    <property type="match status" value="1"/>
</dbReference>
<evidence type="ECO:0000256" key="7">
    <source>
        <dbReference type="ARBA" id="ARBA00047899"/>
    </source>
</evidence>
<dbReference type="PROSITE" id="PS00109">
    <property type="entry name" value="PROTEIN_KINASE_TYR"/>
    <property type="match status" value="1"/>
</dbReference>
<dbReference type="PANTHER" id="PTHR43289">
    <property type="entry name" value="MITOGEN-ACTIVATED PROTEIN KINASE KINASE KINASE 20-RELATED"/>
    <property type="match status" value="1"/>
</dbReference>
<accession>A0A2T0KEZ4</accession>
<reference evidence="12 13" key="1">
    <citation type="submission" date="2018-03" db="EMBL/GenBank/DDBJ databases">
        <title>Genomic Encyclopedia of Archaeal and Bacterial Type Strains, Phase II (KMG-II): from individual species to whole genera.</title>
        <authorList>
            <person name="Goeker M."/>
        </authorList>
    </citation>
    <scope>NUCLEOTIDE SEQUENCE [LARGE SCALE GENOMIC DNA]</scope>
    <source>
        <strain evidence="12 13">DSM 43146</strain>
    </source>
</reference>
<dbReference type="Proteomes" id="UP000239415">
    <property type="component" value="Unassembled WGS sequence"/>
</dbReference>
<dbReference type="GO" id="GO:0005524">
    <property type="term" value="F:ATP binding"/>
    <property type="evidence" value="ECO:0007669"/>
    <property type="project" value="UniProtKB-UniRule"/>
</dbReference>
<comment type="catalytic activity">
    <reaction evidence="7">
        <text>L-threonyl-[protein] + ATP = O-phospho-L-threonyl-[protein] + ADP + H(+)</text>
        <dbReference type="Rhea" id="RHEA:46608"/>
        <dbReference type="Rhea" id="RHEA-COMP:11060"/>
        <dbReference type="Rhea" id="RHEA-COMP:11605"/>
        <dbReference type="ChEBI" id="CHEBI:15378"/>
        <dbReference type="ChEBI" id="CHEBI:30013"/>
        <dbReference type="ChEBI" id="CHEBI:30616"/>
        <dbReference type="ChEBI" id="CHEBI:61977"/>
        <dbReference type="ChEBI" id="CHEBI:456216"/>
        <dbReference type="EC" id="2.7.11.1"/>
    </reaction>
</comment>
<evidence type="ECO:0000256" key="3">
    <source>
        <dbReference type="ARBA" id="ARBA00022679"/>
    </source>
</evidence>
<proteinExistence type="predicted"/>
<dbReference type="AlphaFoldDB" id="A0A2T0KEZ4"/>
<comment type="caution">
    <text evidence="12">The sequence shown here is derived from an EMBL/GenBank/DDBJ whole genome shotgun (WGS) entry which is preliminary data.</text>
</comment>
<dbReference type="PROSITE" id="PS50011">
    <property type="entry name" value="PROTEIN_KINASE_DOM"/>
    <property type="match status" value="1"/>
</dbReference>
<dbReference type="FunFam" id="3.30.200.20:FF:000035">
    <property type="entry name" value="Serine/threonine protein kinase Stk1"/>
    <property type="match status" value="1"/>
</dbReference>
<evidence type="ECO:0000313" key="13">
    <source>
        <dbReference type="Proteomes" id="UP000239415"/>
    </source>
</evidence>
<dbReference type="PROSITE" id="PS00107">
    <property type="entry name" value="PROTEIN_KINASE_ATP"/>
    <property type="match status" value="1"/>
</dbReference>
<evidence type="ECO:0000256" key="10">
    <source>
        <dbReference type="SAM" id="MobiDB-lite"/>
    </source>
</evidence>
<gene>
    <name evidence="12" type="ORF">CLV67_105134</name>
</gene>
<feature type="binding site" evidence="9">
    <location>
        <position position="39"/>
    </location>
    <ligand>
        <name>ATP</name>
        <dbReference type="ChEBI" id="CHEBI:30616"/>
    </ligand>
</feature>
<dbReference type="FunFam" id="1.10.510.10:FF:000021">
    <property type="entry name" value="Serine/threonine protein kinase"/>
    <property type="match status" value="1"/>
</dbReference>
<feature type="domain" description="Protein kinase" evidence="11">
    <location>
        <begin position="10"/>
        <end position="270"/>
    </location>
</feature>
<keyword evidence="3" id="KW-0808">Transferase</keyword>
<keyword evidence="4 9" id="KW-0547">Nucleotide-binding</keyword>
<evidence type="ECO:0000256" key="2">
    <source>
        <dbReference type="ARBA" id="ARBA00022527"/>
    </source>
</evidence>
<dbReference type="GO" id="GO:0045717">
    <property type="term" value="P:negative regulation of fatty acid biosynthetic process"/>
    <property type="evidence" value="ECO:0007669"/>
    <property type="project" value="UniProtKB-ARBA"/>
</dbReference>
<dbReference type="OrthoDB" id="308915at2"/>
<name>A0A2T0KEZ4_9ACTN</name>
<feature type="compositionally biased region" description="Low complexity" evidence="10">
    <location>
        <begin position="307"/>
        <end position="359"/>
    </location>
</feature>
<dbReference type="Pfam" id="PF00069">
    <property type="entry name" value="Pkinase"/>
    <property type="match status" value="1"/>
</dbReference>
<dbReference type="Gene3D" id="3.30.200.20">
    <property type="entry name" value="Phosphorylase Kinase, domain 1"/>
    <property type="match status" value="1"/>
</dbReference>
<evidence type="ECO:0000259" key="11">
    <source>
        <dbReference type="PROSITE" id="PS50011"/>
    </source>
</evidence>
<dbReference type="InterPro" id="IPR011009">
    <property type="entry name" value="Kinase-like_dom_sf"/>
</dbReference>
<comment type="catalytic activity">
    <reaction evidence="8">
        <text>L-seryl-[protein] + ATP = O-phospho-L-seryl-[protein] + ADP + H(+)</text>
        <dbReference type="Rhea" id="RHEA:17989"/>
        <dbReference type="Rhea" id="RHEA-COMP:9863"/>
        <dbReference type="Rhea" id="RHEA-COMP:11604"/>
        <dbReference type="ChEBI" id="CHEBI:15378"/>
        <dbReference type="ChEBI" id="CHEBI:29999"/>
        <dbReference type="ChEBI" id="CHEBI:30616"/>
        <dbReference type="ChEBI" id="CHEBI:83421"/>
        <dbReference type="ChEBI" id="CHEBI:456216"/>
        <dbReference type="EC" id="2.7.11.1"/>
    </reaction>
</comment>
<evidence type="ECO:0000256" key="6">
    <source>
        <dbReference type="ARBA" id="ARBA00022840"/>
    </source>
</evidence>
<feature type="region of interest" description="Disordered" evidence="10">
    <location>
        <begin position="307"/>
        <end position="385"/>
    </location>
</feature>
<evidence type="ECO:0000256" key="5">
    <source>
        <dbReference type="ARBA" id="ARBA00022777"/>
    </source>
</evidence>
<dbReference type="SUPFAM" id="SSF56112">
    <property type="entry name" value="Protein kinase-like (PK-like)"/>
    <property type="match status" value="1"/>
</dbReference>
<keyword evidence="6 9" id="KW-0067">ATP-binding</keyword>